<dbReference type="InterPro" id="IPR035940">
    <property type="entry name" value="CAP_sf"/>
</dbReference>
<reference evidence="3 4" key="1">
    <citation type="journal article" date="2014" name="Genome Biol. Evol.">
        <title>The secreted proteins of Achlya hypogyna and Thraustotheca clavata identify the ancestral oomycete secretome and reveal gene acquisitions by horizontal gene transfer.</title>
        <authorList>
            <person name="Misner I."/>
            <person name="Blouin N."/>
            <person name="Leonard G."/>
            <person name="Richards T.A."/>
            <person name="Lane C.E."/>
        </authorList>
    </citation>
    <scope>NUCLEOTIDE SEQUENCE [LARGE SCALE GENOMIC DNA]</scope>
    <source>
        <strain evidence="3 4">ATCC 48635</strain>
    </source>
</reference>
<sequence>MDSEGHRANILNGEYKHVGFAVEQGPSGKWFATAMFTASNPHPNVCGGDNEPEPAPEAPTEDPYSGDYSHDGSDDAPTETPEGGDINQQLFDAHNQAREKNGVQPFTCLNSKLSSLSMNHVDYEISIGDINHDGFSGRCEQAGNNGACAENTLYNYDGDAHGMTTQWMNSEGHRANILNSAYNNVGFAVKKASDGRYYATAMFTQDERPCE</sequence>
<accession>A0A1V9YF35</accession>
<feature type="region of interest" description="Disordered" evidence="1">
    <location>
        <begin position="40"/>
        <end position="87"/>
    </location>
</feature>
<dbReference type="SUPFAM" id="SSF55797">
    <property type="entry name" value="PR-1-like"/>
    <property type="match status" value="1"/>
</dbReference>
<dbReference type="Proteomes" id="UP000243579">
    <property type="component" value="Unassembled WGS sequence"/>
</dbReference>
<dbReference type="Pfam" id="PF00188">
    <property type="entry name" value="CAP"/>
    <property type="match status" value="1"/>
</dbReference>
<dbReference type="EMBL" id="JNBR01001880">
    <property type="protein sequence ID" value="OQR84364.1"/>
    <property type="molecule type" value="Genomic_DNA"/>
</dbReference>
<dbReference type="InterPro" id="IPR014044">
    <property type="entry name" value="CAP_dom"/>
</dbReference>
<proteinExistence type="predicted"/>
<dbReference type="PANTHER" id="PTHR31157:SF1">
    <property type="entry name" value="SCP DOMAIN-CONTAINING PROTEIN"/>
    <property type="match status" value="1"/>
</dbReference>
<evidence type="ECO:0000259" key="2">
    <source>
        <dbReference type="Pfam" id="PF00188"/>
    </source>
</evidence>
<dbReference type="Gene3D" id="3.40.33.10">
    <property type="entry name" value="CAP"/>
    <property type="match status" value="2"/>
</dbReference>
<name>A0A1V9YF35_ACHHY</name>
<dbReference type="AlphaFoldDB" id="A0A1V9YF35"/>
<comment type="caution">
    <text evidence="3">The sequence shown here is derived from an EMBL/GenBank/DDBJ whole genome shotgun (WGS) entry which is preliminary data.</text>
</comment>
<evidence type="ECO:0000256" key="1">
    <source>
        <dbReference type="SAM" id="MobiDB-lite"/>
    </source>
</evidence>
<keyword evidence="4" id="KW-1185">Reference proteome</keyword>
<evidence type="ECO:0000313" key="4">
    <source>
        <dbReference type="Proteomes" id="UP000243579"/>
    </source>
</evidence>
<dbReference type="STRING" id="1202772.A0A1V9YF35"/>
<dbReference type="CDD" id="cd05379">
    <property type="entry name" value="CAP_bacterial"/>
    <property type="match status" value="1"/>
</dbReference>
<feature type="domain" description="SCP" evidence="2">
    <location>
        <begin position="91"/>
        <end position="202"/>
    </location>
</feature>
<evidence type="ECO:0000313" key="3">
    <source>
        <dbReference type="EMBL" id="OQR84364.1"/>
    </source>
</evidence>
<protein>
    <recommendedName>
        <fullName evidence="2">SCP domain-containing protein</fullName>
    </recommendedName>
</protein>
<dbReference type="OrthoDB" id="568194at2759"/>
<gene>
    <name evidence="3" type="ORF">ACHHYP_13473</name>
</gene>
<dbReference type="PANTHER" id="PTHR31157">
    <property type="entry name" value="SCP DOMAIN-CONTAINING PROTEIN"/>
    <property type="match status" value="1"/>
</dbReference>
<organism evidence="3 4">
    <name type="scientific">Achlya hypogyna</name>
    <name type="common">Oomycete</name>
    <name type="synonym">Protoachlya hypogyna</name>
    <dbReference type="NCBI Taxonomy" id="1202772"/>
    <lineage>
        <taxon>Eukaryota</taxon>
        <taxon>Sar</taxon>
        <taxon>Stramenopiles</taxon>
        <taxon>Oomycota</taxon>
        <taxon>Saprolegniomycetes</taxon>
        <taxon>Saprolegniales</taxon>
        <taxon>Achlyaceae</taxon>
        <taxon>Achlya</taxon>
    </lineage>
</organism>